<dbReference type="Proteomes" id="UP000053244">
    <property type="component" value="Unassembled WGS sequence"/>
</dbReference>
<keyword evidence="1" id="KW-0472">Membrane</keyword>
<keyword evidence="1" id="KW-1133">Transmembrane helix</keyword>
<dbReference type="InterPro" id="IPR012551">
    <property type="entry name" value="DUF1707_SHOCT-like"/>
</dbReference>
<dbReference type="AlphaFoldDB" id="A0A101JH59"/>
<name>A0A101JH59_9ACTN</name>
<dbReference type="EMBL" id="LLZH01000305">
    <property type="protein sequence ID" value="KUL26700.1"/>
    <property type="molecule type" value="Genomic_DNA"/>
</dbReference>
<feature type="transmembrane region" description="Helical" evidence="1">
    <location>
        <begin position="123"/>
        <end position="146"/>
    </location>
</feature>
<keyword evidence="1" id="KW-0812">Transmembrane</keyword>
<comment type="caution">
    <text evidence="3">The sequence shown here is derived from an EMBL/GenBank/DDBJ whole genome shotgun (WGS) entry which is preliminary data.</text>
</comment>
<feature type="domain" description="DUF1707" evidence="2">
    <location>
        <begin position="2"/>
        <end position="51"/>
    </location>
</feature>
<dbReference type="Pfam" id="PF08044">
    <property type="entry name" value="DUF1707"/>
    <property type="match status" value="1"/>
</dbReference>
<evidence type="ECO:0000313" key="4">
    <source>
        <dbReference type="Proteomes" id="UP000053244"/>
    </source>
</evidence>
<reference evidence="3 4" key="1">
    <citation type="submission" date="2015-10" db="EMBL/GenBank/DDBJ databases">
        <authorList>
            <person name="Gilbert D.G."/>
        </authorList>
    </citation>
    <scope>NUCLEOTIDE SEQUENCE [LARGE SCALE GENOMIC DNA]</scope>
    <source>
        <strain evidence="3 4">NRRL B-16712</strain>
    </source>
</reference>
<keyword evidence="4" id="KW-1185">Reference proteome</keyword>
<organism evidence="3 4">
    <name type="scientific">Actinoplanes awajinensis subsp. mycoplanecinus</name>
    <dbReference type="NCBI Taxonomy" id="135947"/>
    <lineage>
        <taxon>Bacteria</taxon>
        <taxon>Bacillati</taxon>
        <taxon>Actinomycetota</taxon>
        <taxon>Actinomycetes</taxon>
        <taxon>Micromonosporales</taxon>
        <taxon>Micromonosporaceae</taxon>
        <taxon>Actinoplanes</taxon>
    </lineage>
</organism>
<gene>
    <name evidence="3" type="ORF">ADL15_37440</name>
</gene>
<accession>A0A101JH59</accession>
<feature type="transmembrane region" description="Helical" evidence="1">
    <location>
        <begin position="73"/>
        <end position="103"/>
    </location>
</feature>
<proteinExistence type="predicted"/>
<sequence>MSDADREVIVAQLSAATAEGRLTIAEFSERSQQAYASRTWGELSTVVYDLPLPVQAPPPQAYYPPPAASRLPLLAMIFGIVSLIPCGVGFGLSGLTGIAAIVLGARSLRGPAHEVPNGRGMALTGILCGTLGIIGQVVVFGVIFSWS</sequence>
<evidence type="ECO:0000313" key="3">
    <source>
        <dbReference type="EMBL" id="KUL26700.1"/>
    </source>
</evidence>
<protein>
    <recommendedName>
        <fullName evidence="2">DUF1707 domain-containing protein</fullName>
    </recommendedName>
</protein>
<evidence type="ECO:0000259" key="2">
    <source>
        <dbReference type="Pfam" id="PF08044"/>
    </source>
</evidence>
<evidence type="ECO:0000256" key="1">
    <source>
        <dbReference type="SAM" id="Phobius"/>
    </source>
</evidence>